<gene>
    <name evidence="1" type="ordered locus">PECL_1080</name>
</gene>
<protein>
    <submittedName>
        <fullName evidence="1">Uncharacterized protein</fullName>
    </submittedName>
</protein>
<dbReference type="KEGG" id="pce:PECL_1080"/>
<reference evidence="1 2" key="1">
    <citation type="journal article" date="2012" name="J. Bacteriol.">
        <title>Complete Genome Sequence of the Beer Spoilage Organism Pediococcus claussenii ATCC BAA-344T.</title>
        <authorList>
            <person name="Pittet V."/>
            <person name="Abegunde T."/>
            <person name="Marfleet T."/>
            <person name="Haakensen M."/>
            <person name="Morrow K."/>
            <person name="Jayaprakash T."/>
            <person name="Schroeder K."/>
            <person name="Trost B."/>
            <person name="Byrns S."/>
            <person name="Bergsveinson J."/>
            <person name="Kusalik A."/>
            <person name="Ziola B."/>
        </authorList>
    </citation>
    <scope>NUCLEOTIDE SEQUENCE [LARGE SCALE GENOMIC DNA]</scope>
    <source>
        <strain evidence="1 2">ATCC BAA-344</strain>
    </source>
</reference>
<evidence type="ECO:0000313" key="1">
    <source>
        <dbReference type="EMBL" id="AEV95345.1"/>
    </source>
</evidence>
<organism evidence="1 2">
    <name type="scientific">Pediococcus claussenii (strain ATCC BAA-344 / DSM 14800 / JCM 18046 / KCTC 3811 / LMG 21948 / P06)</name>
    <dbReference type="NCBI Taxonomy" id="701521"/>
    <lineage>
        <taxon>Bacteria</taxon>
        <taxon>Bacillati</taxon>
        <taxon>Bacillota</taxon>
        <taxon>Bacilli</taxon>
        <taxon>Lactobacillales</taxon>
        <taxon>Lactobacillaceae</taxon>
        <taxon>Pediococcus</taxon>
    </lineage>
</organism>
<accession>G8PDL0</accession>
<sequence length="98" mass="10216">MVFQDGKITANVDNSNQTFSLANPTESQNTVFVAFTPAPKPDGMSIMIATKGTEVDSGSGDGTITSKDRIIMGNNGGATLFASEDNGGASDTAYYRNN</sequence>
<dbReference type="RefSeq" id="WP_014215542.1">
    <property type="nucleotide sequence ID" value="NC_016605.1"/>
</dbReference>
<evidence type="ECO:0000313" key="2">
    <source>
        <dbReference type="Proteomes" id="UP000005444"/>
    </source>
</evidence>
<dbReference type="Proteomes" id="UP000005444">
    <property type="component" value="Chromosome"/>
</dbReference>
<dbReference type="AlphaFoldDB" id="G8PDL0"/>
<dbReference type="EMBL" id="CP003137">
    <property type="protein sequence ID" value="AEV95345.1"/>
    <property type="molecule type" value="Genomic_DNA"/>
</dbReference>
<keyword evidence="2" id="KW-1185">Reference proteome</keyword>
<dbReference type="PATRIC" id="fig|701521.8.peg.1024"/>
<name>G8PDL0_PEDCP</name>
<proteinExistence type="predicted"/>
<dbReference type="HOGENOM" id="CLU_2450045_0_0_9"/>